<accession>A0ABX0L8F7</accession>
<proteinExistence type="predicted"/>
<organism evidence="2 3">
    <name type="scientific">Chromobacterium fluminis</name>
    <dbReference type="NCBI Taxonomy" id="3044269"/>
    <lineage>
        <taxon>Bacteria</taxon>
        <taxon>Pseudomonadati</taxon>
        <taxon>Pseudomonadota</taxon>
        <taxon>Betaproteobacteria</taxon>
        <taxon>Neisseriales</taxon>
        <taxon>Chromobacteriaceae</taxon>
        <taxon>Chromobacterium</taxon>
    </lineage>
</organism>
<dbReference type="Proteomes" id="UP001515641">
    <property type="component" value="Unassembled WGS sequence"/>
</dbReference>
<dbReference type="InterPro" id="IPR041487">
    <property type="entry name" value="HEPN/Toprim-NTD1"/>
</dbReference>
<evidence type="ECO:0000313" key="2">
    <source>
        <dbReference type="EMBL" id="NHR07909.1"/>
    </source>
</evidence>
<dbReference type="RefSeq" id="WP_166453635.1">
    <property type="nucleotide sequence ID" value="NZ_JAAOMA010000045.1"/>
</dbReference>
<feature type="domain" description="HEPN/Toprim N-terminal" evidence="1">
    <location>
        <begin position="1"/>
        <end position="85"/>
    </location>
</feature>
<dbReference type="Pfam" id="PF18871">
    <property type="entry name" value="HEPN_Toprim_N"/>
    <property type="match status" value="1"/>
</dbReference>
<name>A0ABX0L8F7_9NEIS</name>
<comment type="caution">
    <text evidence="2">The sequence shown here is derived from an EMBL/GenBank/DDBJ whole genome shotgun (WGS) entry which is preliminary data.</text>
</comment>
<evidence type="ECO:0000259" key="1">
    <source>
        <dbReference type="Pfam" id="PF18871"/>
    </source>
</evidence>
<sequence>MGSMISLSVGRIDIDWGKNEYFISHLDLFQAGDEGVNDYNYVATDGSPIVESSVCLGRVLSRVEPRLEMLGYTAASLEARLANWFGNDDDVPKPSLDALKHALSTFDWWQGREAYVDFGEAIRIAYAQAPGSSVLPSIDPRFIAFERPIDPYLVLRVLADMEEYSDLRVCWNFADVRDGGYVDESSFEVRPPSSRWMVVTEGSSDTFVLQRALEKTHPDIADFFEFIDMSTGNPFPGVGNLVAFCKGLSRIRYSGNMLLVLDNDTAGRKALMDIQALGLPTTVVVTCLPDLEQLRRFKTLGPTGDSIEDVNGRASAIECFLDLSARTDPPAIRWTTYVPQLQQYQGELIAKDDYVADFKRTGRNSNYDWSKLQLLWQHLVDCCTGERST</sequence>
<dbReference type="EMBL" id="JAAOMA010000045">
    <property type="protein sequence ID" value="NHR07909.1"/>
    <property type="molecule type" value="Genomic_DNA"/>
</dbReference>
<protein>
    <recommendedName>
        <fullName evidence="1">HEPN/Toprim N-terminal domain-containing protein</fullName>
    </recommendedName>
</protein>
<evidence type="ECO:0000313" key="3">
    <source>
        <dbReference type="Proteomes" id="UP001515641"/>
    </source>
</evidence>
<gene>
    <name evidence="2" type="ORF">HA052_22200</name>
</gene>
<reference evidence="2 3" key="1">
    <citation type="submission" date="2020-03" db="EMBL/GenBank/DDBJ databases">
        <title>Draft genome sequence of environmentally isolated cultures.</title>
        <authorList>
            <person name="Wilson H.S."/>
            <person name="De Leon M.E."/>
        </authorList>
    </citation>
    <scope>NUCLEOTIDE SEQUENCE [LARGE SCALE GENOMIC DNA]</scope>
    <source>
        <strain evidence="2 3">HSC-31F16</strain>
    </source>
</reference>
<keyword evidence="3" id="KW-1185">Reference proteome</keyword>